<evidence type="ECO:0000256" key="1">
    <source>
        <dbReference type="SAM" id="Phobius"/>
    </source>
</evidence>
<sequence>MTLSAWVFLTISRHLPVTSESVLSLVSCLAFGTMMQYYFGLTSCVSIFRQKLTIPQVRSSLSKLKMLVILTTKLCPGVIKVSCLLSFVLY</sequence>
<organism evidence="2 3">
    <name type="scientific">Laccaria amethystina LaAM-08-1</name>
    <dbReference type="NCBI Taxonomy" id="1095629"/>
    <lineage>
        <taxon>Eukaryota</taxon>
        <taxon>Fungi</taxon>
        <taxon>Dikarya</taxon>
        <taxon>Basidiomycota</taxon>
        <taxon>Agaricomycotina</taxon>
        <taxon>Agaricomycetes</taxon>
        <taxon>Agaricomycetidae</taxon>
        <taxon>Agaricales</taxon>
        <taxon>Agaricineae</taxon>
        <taxon>Hydnangiaceae</taxon>
        <taxon>Laccaria</taxon>
    </lineage>
</organism>
<name>A0A0C9X6U8_9AGAR</name>
<keyword evidence="3" id="KW-1185">Reference proteome</keyword>
<protein>
    <submittedName>
        <fullName evidence="2">Uncharacterized protein</fullName>
    </submittedName>
</protein>
<reference evidence="3" key="2">
    <citation type="submission" date="2015-01" db="EMBL/GenBank/DDBJ databases">
        <title>Evolutionary Origins and Diversification of the Mycorrhizal Mutualists.</title>
        <authorList>
            <consortium name="DOE Joint Genome Institute"/>
            <consortium name="Mycorrhizal Genomics Consortium"/>
            <person name="Kohler A."/>
            <person name="Kuo A."/>
            <person name="Nagy L.G."/>
            <person name="Floudas D."/>
            <person name="Copeland A."/>
            <person name="Barry K.W."/>
            <person name="Cichocki N."/>
            <person name="Veneault-Fourrey C."/>
            <person name="LaButti K."/>
            <person name="Lindquist E.A."/>
            <person name="Lipzen A."/>
            <person name="Lundell T."/>
            <person name="Morin E."/>
            <person name="Murat C."/>
            <person name="Riley R."/>
            <person name="Ohm R."/>
            <person name="Sun H."/>
            <person name="Tunlid A."/>
            <person name="Henrissat B."/>
            <person name="Grigoriev I.V."/>
            <person name="Hibbett D.S."/>
            <person name="Martin F."/>
        </authorList>
    </citation>
    <scope>NUCLEOTIDE SEQUENCE [LARGE SCALE GENOMIC DNA]</scope>
    <source>
        <strain evidence="3">LaAM-08-1</strain>
    </source>
</reference>
<feature type="transmembrane region" description="Helical" evidence="1">
    <location>
        <begin position="66"/>
        <end position="89"/>
    </location>
</feature>
<evidence type="ECO:0000313" key="3">
    <source>
        <dbReference type="Proteomes" id="UP000054477"/>
    </source>
</evidence>
<keyword evidence="1" id="KW-1133">Transmembrane helix</keyword>
<feature type="transmembrane region" description="Helical" evidence="1">
    <location>
        <begin position="22"/>
        <end position="45"/>
    </location>
</feature>
<keyword evidence="1" id="KW-0812">Transmembrane</keyword>
<gene>
    <name evidence="2" type="ORF">K443DRAFT_681853</name>
</gene>
<accession>A0A0C9X6U8</accession>
<evidence type="ECO:0000313" key="2">
    <source>
        <dbReference type="EMBL" id="KIJ97018.1"/>
    </source>
</evidence>
<keyword evidence="1" id="KW-0472">Membrane</keyword>
<reference evidence="2 3" key="1">
    <citation type="submission" date="2014-04" db="EMBL/GenBank/DDBJ databases">
        <authorList>
            <consortium name="DOE Joint Genome Institute"/>
            <person name="Kuo A."/>
            <person name="Kohler A."/>
            <person name="Nagy L.G."/>
            <person name="Floudas D."/>
            <person name="Copeland A."/>
            <person name="Barry K.W."/>
            <person name="Cichocki N."/>
            <person name="Veneault-Fourrey C."/>
            <person name="LaButti K."/>
            <person name="Lindquist E.A."/>
            <person name="Lipzen A."/>
            <person name="Lundell T."/>
            <person name="Morin E."/>
            <person name="Murat C."/>
            <person name="Sun H."/>
            <person name="Tunlid A."/>
            <person name="Henrissat B."/>
            <person name="Grigoriev I.V."/>
            <person name="Hibbett D.S."/>
            <person name="Martin F."/>
            <person name="Nordberg H.P."/>
            <person name="Cantor M.N."/>
            <person name="Hua S.X."/>
        </authorList>
    </citation>
    <scope>NUCLEOTIDE SEQUENCE [LARGE SCALE GENOMIC DNA]</scope>
    <source>
        <strain evidence="2 3">LaAM-08-1</strain>
    </source>
</reference>
<dbReference type="AlphaFoldDB" id="A0A0C9X6U8"/>
<dbReference type="Proteomes" id="UP000054477">
    <property type="component" value="Unassembled WGS sequence"/>
</dbReference>
<dbReference type="HOGENOM" id="CLU_2441192_0_0_1"/>
<proteinExistence type="predicted"/>
<dbReference type="EMBL" id="KN838704">
    <property type="protein sequence ID" value="KIJ97018.1"/>
    <property type="molecule type" value="Genomic_DNA"/>
</dbReference>